<sequence>MNVLGMQQDVMLTLSVQTALDHSDANISLLVANSLTGLPALALTTTYLIVEQRDSVKSDVKMQKKSENALIRKKAKKVLAVLAKRQAKQAKQARQAKPAARQARQEKQARPAARQVKQEKQARQAARQARQAKQARPAARQAKPKKEVKKERKKRMVVLP</sequence>
<evidence type="ECO:0000313" key="3">
    <source>
        <dbReference type="Proteomes" id="UP000018201"/>
    </source>
</evidence>
<dbReference type="AlphaFoldDB" id="U6GG28"/>
<name>U6GG28_9EIME</name>
<feature type="compositionally biased region" description="Low complexity" evidence="1">
    <location>
        <begin position="123"/>
        <end position="141"/>
    </location>
</feature>
<proteinExistence type="predicted"/>
<dbReference type="Proteomes" id="UP000018201">
    <property type="component" value="Unassembled WGS sequence"/>
</dbReference>
<accession>U6GG28</accession>
<gene>
    <name evidence="2" type="ORF">EPH_0047670</name>
</gene>
<evidence type="ECO:0000256" key="1">
    <source>
        <dbReference type="SAM" id="MobiDB-lite"/>
    </source>
</evidence>
<reference evidence="2" key="2">
    <citation type="submission" date="2013-10" db="EMBL/GenBank/DDBJ databases">
        <authorList>
            <person name="Aslett M."/>
        </authorList>
    </citation>
    <scope>NUCLEOTIDE SEQUENCE [LARGE SCALE GENOMIC DNA]</scope>
    <source>
        <strain evidence="2">Houghton</strain>
    </source>
</reference>
<feature type="region of interest" description="Disordered" evidence="1">
    <location>
        <begin position="89"/>
        <end position="160"/>
    </location>
</feature>
<organism evidence="2 3">
    <name type="scientific">Eimeria praecox</name>
    <dbReference type="NCBI Taxonomy" id="51316"/>
    <lineage>
        <taxon>Eukaryota</taxon>
        <taxon>Sar</taxon>
        <taxon>Alveolata</taxon>
        <taxon>Apicomplexa</taxon>
        <taxon>Conoidasida</taxon>
        <taxon>Coccidia</taxon>
        <taxon>Eucoccidiorida</taxon>
        <taxon>Eimeriorina</taxon>
        <taxon>Eimeriidae</taxon>
        <taxon>Eimeria</taxon>
    </lineage>
</organism>
<feature type="compositionally biased region" description="Basic residues" evidence="1">
    <location>
        <begin position="151"/>
        <end position="160"/>
    </location>
</feature>
<feature type="compositionally biased region" description="Low complexity" evidence="1">
    <location>
        <begin position="89"/>
        <end position="102"/>
    </location>
</feature>
<protein>
    <submittedName>
        <fullName evidence="2">Uncharacterized protein</fullName>
    </submittedName>
</protein>
<dbReference type="VEuPathDB" id="ToxoDB:EPH_0047670"/>
<keyword evidence="3" id="KW-1185">Reference proteome</keyword>
<reference evidence="2" key="1">
    <citation type="submission" date="2013-10" db="EMBL/GenBank/DDBJ databases">
        <title>Genomic analysis of the causative agents of coccidiosis in chickens.</title>
        <authorList>
            <person name="Reid A.J."/>
            <person name="Blake D."/>
            <person name="Billington K."/>
            <person name="Browne H."/>
            <person name="Dunn M."/>
            <person name="Hung S."/>
            <person name="Kawahara F."/>
            <person name="Miranda-Saavedra D."/>
            <person name="Mourier T."/>
            <person name="Nagra H."/>
            <person name="Otto T.D."/>
            <person name="Rawlings N."/>
            <person name="Sanchez A."/>
            <person name="Sanders M."/>
            <person name="Subramaniam C."/>
            <person name="Tay Y."/>
            <person name="Dear P."/>
            <person name="Doerig C."/>
            <person name="Gruber A."/>
            <person name="Parkinson J."/>
            <person name="Shirley M."/>
            <person name="Wan K.L."/>
            <person name="Berriman M."/>
            <person name="Tomley F."/>
            <person name="Pain A."/>
        </authorList>
    </citation>
    <scope>NUCLEOTIDE SEQUENCE [LARGE SCALE GENOMIC DNA]</scope>
    <source>
        <strain evidence="2">Houghton</strain>
    </source>
</reference>
<evidence type="ECO:0000313" key="2">
    <source>
        <dbReference type="EMBL" id="CDI77529.1"/>
    </source>
</evidence>
<dbReference type="EMBL" id="HG691497">
    <property type="protein sequence ID" value="CDI77529.1"/>
    <property type="molecule type" value="Genomic_DNA"/>
</dbReference>